<keyword evidence="4" id="KW-0326">Glycosidase</keyword>
<gene>
    <name evidence="8" type="primary">SUFE2</name>
    <name evidence="8" type="ORF">SDJN03_17916</name>
</gene>
<dbReference type="AlphaFoldDB" id="A0AAV6MQK5"/>
<dbReference type="EC" id="3.2.1.22" evidence="2"/>
<keyword evidence="3" id="KW-0378">Hydrolase</keyword>
<dbReference type="InterPro" id="IPR003808">
    <property type="entry name" value="Fe-S_metab-assoc_dom"/>
</dbReference>
<name>A0AAV6MQK5_9ROSI</name>
<evidence type="ECO:0000256" key="5">
    <source>
        <dbReference type="SAM" id="SignalP"/>
    </source>
</evidence>
<evidence type="ECO:0000313" key="8">
    <source>
        <dbReference type="EMBL" id="KAG6585183.1"/>
    </source>
</evidence>
<feature type="chain" id="PRO_5043820698" description="alpha-galactosidase" evidence="5">
    <location>
        <begin position="27"/>
        <end position="766"/>
    </location>
</feature>
<evidence type="ECO:0000256" key="1">
    <source>
        <dbReference type="ARBA" id="ARBA00001255"/>
    </source>
</evidence>
<feature type="signal peptide" evidence="5">
    <location>
        <begin position="1"/>
        <end position="26"/>
    </location>
</feature>
<sequence>MKDFSFSSLCFCLFFCFGLLFNRVSSQTGPERAALPPRGWNSYDSFCWTISEKEFLDNAEIVAKRLNSKGYEYVVVDYLWYRKKVPGAYVDSLGFDVIDEWGRIVPDPVRWPSSQGGKGFTEVAKKVHDMGLKFGIHVMRGISTQAVNANTPILDVSKGGAYVESGRKWFARAGKAFLRSLYQQFADWGVDFVKHDCVFGDDLDLPEISFVSDVLKQLNRPILYSLSPGTSVTPAMAKAVSGLVNMYRITGDDWDTWNDIVSHFDVTRDFSTANMIGTTGLLGKSWPDLDMLPLGWLTDQGSNDGPHRRSNLNINEQRTQMTLWCMSKSPIMYGGDLRNIDDMTYSIITNPTLLEINSFSSNNMEFLKIAATTKANPELEYQTPLCLYKRGSRVAIDKEATTRHDQVELLSSHTSTVDVCLDATSKRKHSSEEFMRGSFFPCSRHENQKWDLYSNGTLGNHHSGHCAIVKTNQAKASPTGVRSWIATGRGGEIYVAFFNLNDVKTVISAKISDLGEVVPGKKLDHSSCKCKEEWSGREFGVKSGSIGAAVESHGSEQLSNGSDTPGSSKLHLQKMRSRYVVNQRFLASKSLRCTISSSDRLHLRRSNCDLDAFAIPVYTSDLVVDKLHRLVLEFKPLLKPIDRVKRLLQYAAILDPSGESIRLPENRVRGCATQVWLDVRIDEFDRMRFKADSDSEIAKGYCSCLIWMLEGAKACEVLKMRSDDLEAVNVGLHGKAISRVNTWQNVLMSMQMRTNALVSRNEAFDL</sequence>
<feature type="domain" description="Fe-S metabolism associated" evidence="6">
    <location>
        <begin position="633"/>
        <end position="752"/>
    </location>
</feature>
<dbReference type="CDD" id="cd14792">
    <property type="entry name" value="GH27"/>
    <property type="match status" value="1"/>
</dbReference>
<evidence type="ECO:0000259" key="7">
    <source>
        <dbReference type="Pfam" id="PF17801"/>
    </source>
</evidence>
<dbReference type="GO" id="GO:0004557">
    <property type="term" value="F:alpha-galactosidase activity"/>
    <property type="evidence" value="ECO:0007669"/>
    <property type="project" value="UniProtKB-EC"/>
</dbReference>
<evidence type="ECO:0000256" key="3">
    <source>
        <dbReference type="ARBA" id="ARBA00022801"/>
    </source>
</evidence>
<dbReference type="PANTHER" id="PTHR11452:SF42">
    <property type="entry name" value="ALPHA-GALACTOSIDASE"/>
    <property type="match status" value="1"/>
</dbReference>
<keyword evidence="5" id="KW-0732">Signal</keyword>
<dbReference type="InterPro" id="IPR041233">
    <property type="entry name" value="Melibiase_C"/>
</dbReference>
<dbReference type="Proteomes" id="UP000685013">
    <property type="component" value="Chromosome 12"/>
</dbReference>
<dbReference type="EMBL" id="JAGKQH010000012">
    <property type="protein sequence ID" value="KAG6585183.1"/>
    <property type="molecule type" value="Genomic_DNA"/>
</dbReference>
<evidence type="ECO:0000259" key="6">
    <source>
        <dbReference type="Pfam" id="PF02657"/>
    </source>
</evidence>
<evidence type="ECO:0000313" key="9">
    <source>
        <dbReference type="Proteomes" id="UP000685013"/>
    </source>
</evidence>
<evidence type="ECO:0000256" key="2">
    <source>
        <dbReference type="ARBA" id="ARBA00012755"/>
    </source>
</evidence>
<dbReference type="GO" id="GO:0005975">
    <property type="term" value="P:carbohydrate metabolic process"/>
    <property type="evidence" value="ECO:0007669"/>
    <property type="project" value="InterPro"/>
</dbReference>
<feature type="domain" description="Alpha galactosidase C-terminal" evidence="7">
    <location>
        <begin position="481"/>
        <end position="555"/>
    </location>
</feature>
<protein>
    <recommendedName>
        <fullName evidence="2">alpha-galactosidase</fullName>
        <ecNumber evidence="2">3.2.1.22</ecNumber>
    </recommendedName>
</protein>
<comment type="caution">
    <text evidence="8">The sequence shown here is derived from an EMBL/GenBank/DDBJ whole genome shotgun (WGS) entry which is preliminary data.</text>
</comment>
<keyword evidence="9" id="KW-1185">Reference proteome</keyword>
<dbReference type="PANTHER" id="PTHR11452">
    <property type="entry name" value="ALPHA-GALACTOSIDASE/ALPHA-N-ACETYLGALACTOSAMINIDASE"/>
    <property type="match status" value="1"/>
</dbReference>
<dbReference type="Pfam" id="PF02657">
    <property type="entry name" value="SufE"/>
    <property type="match status" value="1"/>
</dbReference>
<proteinExistence type="predicted"/>
<comment type="catalytic activity">
    <reaction evidence="1">
        <text>Hydrolysis of terminal, non-reducing alpha-D-galactose residues in alpha-D-galactosides, including galactose oligosaccharides, galactomannans and galactolipids.</text>
        <dbReference type="EC" id="3.2.1.22"/>
    </reaction>
</comment>
<reference evidence="8 9" key="1">
    <citation type="journal article" date="2021" name="Hortic Res">
        <title>The domestication of Cucurbita argyrosperma as revealed by the genome of its wild relative.</title>
        <authorList>
            <person name="Barrera-Redondo J."/>
            <person name="Sanchez-de la Vega G."/>
            <person name="Aguirre-Liguori J.A."/>
            <person name="Castellanos-Morales G."/>
            <person name="Gutierrez-Guerrero Y.T."/>
            <person name="Aguirre-Dugua X."/>
            <person name="Aguirre-Planter E."/>
            <person name="Tenaillon M.I."/>
            <person name="Lira-Saade R."/>
            <person name="Eguiarte L.E."/>
        </authorList>
    </citation>
    <scope>NUCLEOTIDE SEQUENCE [LARGE SCALE GENOMIC DNA]</scope>
    <source>
        <strain evidence="8">JBR-2021</strain>
    </source>
</reference>
<feature type="non-terminal residue" evidence="8">
    <location>
        <position position="1"/>
    </location>
</feature>
<dbReference type="Pfam" id="PF16499">
    <property type="entry name" value="Melibiase_2"/>
    <property type="match status" value="1"/>
</dbReference>
<dbReference type="Pfam" id="PF17801">
    <property type="entry name" value="Melibiase_C"/>
    <property type="match status" value="1"/>
</dbReference>
<accession>A0AAV6MQK5</accession>
<evidence type="ECO:0000256" key="4">
    <source>
        <dbReference type="ARBA" id="ARBA00023295"/>
    </source>
</evidence>
<organism evidence="8 9">
    <name type="scientific">Cucurbita argyrosperma subsp. sororia</name>
    <dbReference type="NCBI Taxonomy" id="37648"/>
    <lineage>
        <taxon>Eukaryota</taxon>
        <taxon>Viridiplantae</taxon>
        <taxon>Streptophyta</taxon>
        <taxon>Embryophyta</taxon>
        <taxon>Tracheophyta</taxon>
        <taxon>Spermatophyta</taxon>
        <taxon>Magnoliopsida</taxon>
        <taxon>eudicotyledons</taxon>
        <taxon>Gunneridae</taxon>
        <taxon>Pentapetalae</taxon>
        <taxon>rosids</taxon>
        <taxon>fabids</taxon>
        <taxon>Cucurbitales</taxon>
        <taxon>Cucurbitaceae</taxon>
        <taxon>Cucurbiteae</taxon>
        <taxon>Cucurbita</taxon>
    </lineage>
</organism>
<dbReference type="InterPro" id="IPR002241">
    <property type="entry name" value="Glyco_hydro_27"/>
</dbReference>